<accession>A0A811U1U3</accession>
<evidence type="ECO:0000256" key="1">
    <source>
        <dbReference type="SAM" id="MobiDB-lite"/>
    </source>
</evidence>
<dbReference type="EMBL" id="CAJHJT010000001">
    <property type="protein sequence ID" value="CAD6992561.1"/>
    <property type="molecule type" value="Genomic_DNA"/>
</dbReference>
<dbReference type="Proteomes" id="UP000606786">
    <property type="component" value="Unassembled WGS sequence"/>
</dbReference>
<name>A0A811U1U3_CERCA</name>
<dbReference type="AlphaFoldDB" id="A0A811U1U3"/>
<gene>
    <name evidence="2" type="ORF">CCAP1982_LOCUS1407</name>
</gene>
<proteinExistence type="predicted"/>
<evidence type="ECO:0000313" key="2">
    <source>
        <dbReference type="EMBL" id="CAD6992561.1"/>
    </source>
</evidence>
<organism evidence="2 3">
    <name type="scientific">Ceratitis capitata</name>
    <name type="common">Mediterranean fruit fly</name>
    <name type="synonym">Tephritis capitata</name>
    <dbReference type="NCBI Taxonomy" id="7213"/>
    <lineage>
        <taxon>Eukaryota</taxon>
        <taxon>Metazoa</taxon>
        <taxon>Ecdysozoa</taxon>
        <taxon>Arthropoda</taxon>
        <taxon>Hexapoda</taxon>
        <taxon>Insecta</taxon>
        <taxon>Pterygota</taxon>
        <taxon>Neoptera</taxon>
        <taxon>Endopterygota</taxon>
        <taxon>Diptera</taxon>
        <taxon>Brachycera</taxon>
        <taxon>Muscomorpha</taxon>
        <taxon>Tephritoidea</taxon>
        <taxon>Tephritidae</taxon>
        <taxon>Ceratitis</taxon>
        <taxon>Ceratitis</taxon>
    </lineage>
</organism>
<comment type="caution">
    <text evidence="2">The sequence shown here is derived from an EMBL/GenBank/DDBJ whole genome shotgun (WGS) entry which is preliminary data.</text>
</comment>
<keyword evidence="3" id="KW-1185">Reference proteome</keyword>
<feature type="compositionally biased region" description="Polar residues" evidence="1">
    <location>
        <begin position="17"/>
        <end position="27"/>
    </location>
</feature>
<reference evidence="2" key="1">
    <citation type="submission" date="2020-11" db="EMBL/GenBank/DDBJ databases">
        <authorList>
            <person name="Whitehead M."/>
        </authorList>
    </citation>
    <scope>NUCLEOTIDE SEQUENCE</scope>
    <source>
        <strain evidence="2">EGII</strain>
    </source>
</reference>
<feature type="region of interest" description="Disordered" evidence="1">
    <location>
        <begin position="1"/>
        <end position="30"/>
    </location>
</feature>
<protein>
    <submittedName>
        <fullName evidence="2">(Mediterranean fruit fly) hypothetical protein</fullName>
    </submittedName>
</protein>
<sequence>MNTYKNTTMNDDKSKQASKQTNKQTGHPISAARKRANALISVLTFHFSSERECEFSRALHKTYLLICFQTVKNVRSLHYQNVVSFLNVSFLQGAYHYIQTYIHTYTYM</sequence>
<evidence type="ECO:0000313" key="3">
    <source>
        <dbReference type="Proteomes" id="UP000606786"/>
    </source>
</evidence>